<organism evidence="2 3">
    <name type="scientific">Haloarchaeobius litoreus</name>
    <dbReference type="NCBI Taxonomy" id="755306"/>
    <lineage>
        <taxon>Archaea</taxon>
        <taxon>Methanobacteriati</taxon>
        <taxon>Methanobacteriota</taxon>
        <taxon>Stenosarchaea group</taxon>
        <taxon>Halobacteria</taxon>
        <taxon>Halobacteriales</taxon>
        <taxon>Halorubellaceae</taxon>
        <taxon>Haloarchaeobius</taxon>
    </lineage>
</organism>
<evidence type="ECO:0000259" key="1">
    <source>
        <dbReference type="Pfam" id="PF13579"/>
    </source>
</evidence>
<keyword evidence="3" id="KW-1185">Reference proteome</keyword>
<dbReference type="EMBL" id="JBHUDO010000002">
    <property type="protein sequence ID" value="MFD1646114.1"/>
    <property type="molecule type" value="Genomic_DNA"/>
</dbReference>
<dbReference type="Proteomes" id="UP001597034">
    <property type="component" value="Unassembled WGS sequence"/>
</dbReference>
<reference evidence="2 3" key="1">
    <citation type="journal article" date="2019" name="Int. J. Syst. Evol. Microbiol.">
        <title>The Global Catalogue of Microorganisms (GCM) 10K type strain sequencing project: providing services to taxonomists for standard genome sequencing and annotation.</title>
        <authorList>
            <consortium name="The Broad Institute Genomics Platform"/>
            <consortium name="The Broad Institute Genome Sequencing Center for Infectious Disease"/>
            <person name="Wu L."/>
            <person name="Ma J."/>
        </authorList>
    </citation>
    <scope>NUCLEOTIDE SEQUENCE [LARGE SCALE GENOMIC DNA]</scope>
    <source>
        <strain evidence="2 3">CGMCC 1.10390</strain>
    </source>
</reference>
<evidence type="ECO:0000313" key="3">
    <source>
        <dbReference type="Proteomes" id="UP001597034"/>
    </source>
</evidence>
<name>A0ABD6DIH4_9EURY</name>
<dbReference type="AlphaFoldDB" id="A0ABD6DIH4"/>
<keyword evidence="2" id="KW-0808">Transferase</keyword>
<sequence>MSVDDRTVILLGDYDYEYFREVSLREGLESQGVTVKECRYRDEPLFIGVRKLLLLPFFYGVVLRRLWQLSREGDIDAILVTKFNVLMLPAAALAAWWLDAILIYDLFVSLYRTGEMRGYASWKVKVVHWIERITLRLPAYHLTETAEFARLYTDLYSLPRERIVGLPLGADDTWFHPREDSPFDSFTVVYWGNFLPHHGLDTVVGAIDRLRDEDVDFVFLGEGPKLDCIRERIDGLDVSNVEFRGRVPWEELSEAAAGGDVALGIFADDPRSRASITNKVSEGVAAGTAVVTMRSPAIEEWFTDGEDIVLVPPEDPDALADAIRDLRDDPETCDRIARQGRERYESVFSIEHIGELLVEQVPLSRGES</sequence>
<protein>
    <submittedName>
        <fullName evidence="2">Glycosyltransferase</fullName>
        <ecNumber evidence="2">2.4.-.-</ecNumber>
    </submittedName>
</protein>
<dbReference type="InterPro" id="IPR028098">
    <property type="entry name" value="Glyco_trans_4-like_N"/>
</dbReference>
<dbReference type="RefSeq" id="WP_256398362.1">
    <property type="nucleotide sequence ID" value="NZ_JANHJR010000001.1"/>
</dbReference>
<gene>
    <name evidence="2" type="ORF">ACFSBL_10515</name>
</gene>
<keyword evidence="2" id="KW-0328">Glycosyltransferase</keyword>
<dbReference type="Pfam" id="PF13579">
    <property type="entry name" value="Glyco_trans_4_4"/>
    <property type="match status" value="1"/>
</dbReference>
<dbReference type="GO" id="GO:0016757">
    <property type="term" value="F:glycosyltransferase activity"/>
    <property type="evidence" value="ECO:0007669"/>
    <property type="project" value="UniProtKB-KW"/>
</dbReference>
<dbReference type="EC" id="2.4.-.-" evidence="2"/>
<dbReference type="SUPFAM" id="SSF53756">
    <property type="entry name" value="UDP-Glycosyltransferase/glycogen phosphorylase"/>
    <property type="match status" value="1"/>
</dbReference>
<accession>A0ABD6DIH4</accession>
<feature type="domain" description="Glycosyltransferase subfamily 4-like N-terminal" evidence="1">
    <location>
        <begin position="56"/>
        <end position="169"/>
    </location>
</feature>
<comment type="caution">
    <text evidence="2">The sequence shown here is derived from an EMBL/GenBank/DDBJ whole genome shotgun (WGS) entry which is preliminary data.</text>
</comment>
<evidence type="ECO:0000313" key="2">
    <source>
        <dbReference type="EMBL" id="MFD1646114.1"/>
    </source>
</evidence>
<proteinExistence type="predicted"/>
<dbReference type="PANTHER" id="PTHR12526">
    <property type="entry name" value="GLYCOSYLTRANSFERASE"/>
    <property type="match status" value="1"/>
</dbReference>
<dbReference type="Pfam" id="PF13692">
    <property type="entry name" value="Glyco_trans_1_4"/>
    <property type="match status" value="1"/>
</dbReference>
<dbReference type="Gene3D" id="3.40.50.2000">
    <property type="entry name" value="Glycogen Phosphorylase B"/>
    <property type="match status" value="2"/>
</dbReference>